<dbReference type="OrthoDB" id="350563at2"/>
<dbReference type="EMBL" id="CP000990">
    <property type="protein sequence ID" value="ACH94203.1"/>
    <property type="molecule type" value="Genomic_DNA"/>
</dbReference>
<reference evidence="1 2" key="1">
    <citation type="journal article" date="2008" name="PLoS Genet.">
        <title>The genome of Borrelia recurrentis, the agent of deadly louse-borne relapsing fever, is a degraded subset of tick-borne Borrelia duttonii.</title>
        <authorList>
            <person name="Lescot M."/>
            <person name="Audic S."/>
            <person name="Robert C."/>
            <person name="Nguyen T.T."/>
            <person name="Blanc G."/>
            <person name="Cutler S.J."/>
            <person name="Wincker P."/>
            <person name="Couloux A."/>
            <person name="Claverie J.-M."/>
            <person name="Raoult D."/>
            <person name="Drancourt M."/>
        </authorList>
    </citation>
    <scope>NUCLEOTIDE SEQUENCE [LARGE SCALE GENOMIC DNA]</scope>
    <source>
        <strain evidence="1 2">Ly</strain>
    </source>
</reference>
<dbReference type="KEGG" id="bdu:BDU_2026"/>
<name>B5RPB7_BORDL</name>
<dbReference type="AlphaFoldDB" id="B5RPB7"/>
<dbReference type="HOGENOM" id="CLU_096351_0_0_12"/>
<sequence length="269" mass="31268">MISIKKFFKNIKHQKNVKQTFNNSTNNIIEINPKEIINFCKNHILISNSTELKAIGILLASGIPLSKFTNKNFTITNYTDDTITYRLSSNLQIRKHTLVNSKLIINAIYSLKEHNFNIITWKLNSIIKKLFLESTTTKHLECIYYVISNSLNKKDNFYSYEPISKNPKYKSIKLVNKTTPLKSHKNLVFINSFQNLRLHTANLLFYKKSNNKLQSTIANLIESFFLDPNSNKNIHNLKSHINLNLKQLGISYKNTHKMQKQIFSNTLLS</sequence>
<gene>
    <name evidence="1" type="ordered locus">BDU_2026</name>
</gene>
<accession>B5RPB7</accession>
<keyword evidence="1" id="KW-0614">Plasmid</keyword>
<keyword evidence="2" id="KW-1185">Reference proteome</keyword>
<proteinExistence type="predicted"/>
<evidence type="ECO:0000313" key="2">
    <source>
        <dbReference type="Proteomes" id="UP000000611"/>
    </source>
</evidence>
<dbReference type="Proteomes" id="UP000000611">
    <property type="component" value="Plasmid pl70"/>
</dbReference>
<protein>
    <submittedName>
        <fullName evidence="1">Uncharacterized protein</fullName>
    </submittedName>
</protein>
<evidence type="ECO:0000313" key="1">
    <source>
        <dbReference type="EMBL" id="ACH94203.1"/>
    </source>
</evidence>
<geneLocation type="plasmid" evidence="1 2">
    <name>pl70</name>
</geneLocation>
<organism evidence="1 2">
    <name type="scientific">Borrelia duttonii (strain Ly)</name>
    <dbReference type="NCBI Taxonomy" id="412419"/>
    <lineage>
        <taxon>Bacteria</taxon>
        <taxon>Pseudomonadati</taxon>
        <taxon>Spirochaetota</taxon>
        <taxon>Spirochaetia</taxon>
        <taxon>Spirochaetales</taxon>
        <taxon>Borreliaceae</taxon>
        <taxon>Borrelia</taxon>
    </lineage>
</organism>
<dbReference type="RefSeq" id="WP_012539648.1">
    <property type="nucleotide sequence ID" value="NC_011256.1"/>
</dbReference>